<keyword evidence="2" id="KW-0808">Transferase</keyword>
<keyword evidence="3" id="KW-1185">Reference proteome</keyword>
<dbReference type="GO" id="GO:0016757">
    <property type="term" value="F:glycosyltransferase activity"/>
    <property type="evidence" value="ECO:0007669"/>
    <property type="project" value="InterPro"/>
</dbReference>
<evidence type="ECO:0000259" key="1">
    <source>
        <dbReference type="Pfam" id="PF00534"/>
    </source>
</evidence>
<protein>
    <submittedName>
        <fullName evidence="2">Glycosyltransferase involved in cell wall biosynthesis</fullName>
    </submittedName>
</protein>
<dbReference type="AlphaFoldDB" id="A0A840CTW8"/>
<dbReference type="PANTHER" id="PTHR12526:SF630">
    <property type="entry name" value="GLYCOSYLTRANSFERASE"/>
    <property type="match status" value="1"/>
</dbReference>
<dbReference type="Proteomes" id="UP000555103">
    <property type="component" value="Unassembled WGS sequence"/>
</dbReference>
<organism evidence="2 3">
    <name type="scientific">Dysgonomonas hofstadii</name>
    <dbReference type="NCBI Taxonomy" id="637886"/>
    <lineage>
        <taxon>Bacteria</taxon>
        <taxon>Pseudomonadati</taxon>
        <taxon>Bacteroidota</taxon>
        <taxon>Bacteroidia</taxon>
        <taxon>Bacteroidales</taxon>
        <taxon>Dysgonomonadaceae</taxon>
        <taxon>Dysgonomonas</taxon>
    </lineage>
</organism>
<reference evidence="2 3" key="1">
    <citation type="submission" date="2020-08" db="EMBL/GenBank/DDBJ databases">
        <title>Genomic Encyclopedia of Type Strains, Phase IV (KMG-IV): sequencing the most valuable type-strain genomes for metagenomic binning, comparative biology and taxonomic classification.</title>
        <authorList>
            <person name="Goeker M."/>
        </authorList>
    </citation>
    <scope>NUCLEOTIDE SEQUENCE [LARGE SCALE GENOMIC DNA]</scope>
    <source>
        <strain evidence="2 3">DSM 104969</strain>
    </source>
</reference>
<evidence type="ECO:0000313" key="3">
    <source>
        <dbReference type="Proteomes" id="UP000555103"/>
    </source>
</evidence>
<dbReference type="Pfam" id="PF00534">
    <property type="entry name" value="Glycos_transf_1"/>
    <property type="match status" value="1"/>
</dbReference>
<sequence>MNILVTSRELDMVGYHMLEQLSYRQSMTIYIAVSTKEEHNSVRGNCIPLTIPVLKSKLVWDAIKAIRKIIKEKKIDIVFSPSSSGLSNSLFASIGTKAKNVAYRGTQAKVRKGDPTYYLGILNPRVKYVICETEDIKEYLSQFFRPDRLSVHLKPFDVEWVEDACQHPKQADGVPEGAFSLIYIAATKGRPFKGLTTLIQAVNLVEDSRLHFVFVGDYEDSDYKLAMNGPAKDRIHFLGRRGDAISFIPKQDLFVLPSTRDASPRVIREAMACGLPCIVTDILGARDLILNGETGVLVPPSDPEKMAEAIIGFMNDKEKCLQFGKAGRQRIINDFSMEKYVDYFEQTFTDIVNK</sequence>
<proteinExistence type="predicted"/>
<evidence type="ECO:0000313" key="2">
    <source>
        <dbReference type="EMBL" id="MBB4035952.1"/>
    </source>
</evidence>
<name>A0A840CTW8_9BACT</name>
<accession>A0A840CTW8</accession>
<dbReference type="InterPro" id="IPR001296">
    <property type="entry name" value="Glyco_trans_1"/>
</dbReference>
<comment type="caution">
    <text evidence="2">The sequence shown here is derived from an EMBL/GenBank/DDBJ whole genome shotgun (WGS) entry which is preliminary data.</text>
</comment>
<dbReference type="RefSeq" id="WP_183306856.1">
    <property type="nucleotide sequence ID" value="NZ_JACIEP010000005.1"/>
</dbReference>
<gene>
    <name evidence="2" type="ORF">GGR21_001847</name>
</gene>
<feature type="domain" description="Glycosyl transferase family 1" evidence="1">
    <location>
        <begin position="189"/>
        <end position="330"/>
    </location>
</feature>
<dbReference type="PANTHER" id="PTHR12526">
    <property type="entry name" value="GLYCOSYLTRANSFERASE"/>
    <property type="match status" value="1"/>
</dbReference>
<dbReference type="EMBL" id="JACIEP010000005">
    <property type="protein sequence ID" value="MBB4035952.1"/>
    <property type="molecule type" value="Genomic_DNA"/>
</dbReference>
<dbReference type="Gene3D" id="3.40.50.2000">
    <property type="entry name" value="Glycogen Phosphorylase B"/>
    <property type="match status" value="2"/>
</dbReference>
<dbReference type="SUPFAM" id="SSF53756">
    <property type="entry name" value="UDP-Glycosyltransferase/glycogen phosphorylase"/>
    <property type="match status" value="1"/>
</dbReference>